<protein>
    <submittedName>
        <fullName evidence="2">Uncharacterized protein</fullName>
    </submittedName>
</protein>
<feature type="region of interest" description="Disordered" evidence="1">
    <location>
        <begin position="398"/>
        <end position="472"/>
    </location>
</feature>
<feature type="region of interest" description="Disordered" evidence="1">
    <location>
        <begin position="1015"/>
        <end position="1034"/>
    </location>
</feature>
<organism evidence="2 3">
    <name type="scientific">Mycena pura</name>
    <dbReference type="NCBI Taxonomy" id="153505"/>
    <lineage>
        <taxon>Eukaryota</taxon>
        <taxon>Fungi</taxon>
        <taxon>Dikarya</taxon>
        <taxon>Basidiomycota</taxon>
        <taxon>Agaricomycotina</taxon>
        <taxon>Agaricomycetes</taxon>
        <taxon>Agaricomycetidae</taxon>
        <taxon>Agaricales</taxon>
        <taxon>Marasmiineae</taxon>
        <taxon>Mycenaceae</taxon>
        <taxon>Mycena</taxon>
    </lineage>
</organism>
<dbReference type="EMBL" id="JARJCW010000001">
    <property type="protein sequence ID" value="KAJ7229922.1"/>
    <property type="molecule type" value="Genomic_DNA"/>
</dbReference>
<accession>A0AAD6YUK9</accession>
<feature type="compositionally biased region" description="Low complexity" evidence="1">
    <location>
        <begin position="446"/>
        <end position="456"/>
    </location>
</feature>
<keyword evidence="3" id="KW-1185">Reference proteome</keyword>
<evidence type="ECO:0000313" key="3">
    <source>
        <dbReference type="Proteomes" id="UP001219525"/>
    </source>
</evidence>
<comment type="caution">
    <text evidence="2">The sequence shown here is derived from an EMBL/GenBank/DDBJ whole genome shotgun (WGS) entry which is preliminary data.</text>
</comment>
<reference evidence="2" key="1">
    <citation type="submission" date="2023-03" db="EMBL/GenBank/DDBJ databases">
        <title>Massive genome expansion in bonnet fungi (Mycena s.s.) driven by repeated elements and novel gene families across ecological guilds.</title>
        <authorList>
            <consortium name="Lawrence Berkeley National Laboratory"/>
            <person name="Harder C.B."/>
            <person name="Miyauchi S."/>
            <person name="Viragh M."/>
            <person name="Kuo A."/>
            <person name="Thoen E."/>
            <person name="Andreopoulos B."/>
            <person name="Lu D."/>
            <person name="Skrede I."/>
            <person name="Drula E."/>
            <person name="Henrissat B."/>
            <person name="Morin E."/>
            <person name="Kohler A."/>
            <person name="Barry K."/>
            <person name="LaButti K."/>
            <person name="Morin E."/>
            <person name="Salamov A."/>
            <person name="Lipzen A."/>
            <person name="Mereny Z."/>
            <person name="Hegedus B."/>
            <person name="Baldrian P."/>
            <person name="Stursova M."/>
            <person name="Weitz H."/>
            <person name="Taylor A."/>
            <person name="Grigoriev I.V."/>
            <person name="Nagy L.G."/>
            <person name="Martin F."/>
            <person name="Kauserud H."/>
        </authorList>
    </citation>
    <scope>NUCLEOTIDE SEQUENCE</scope>
    <source>
        <strain evidence="2">9144</strain>
    </source>
</reference>
<sequence length="1125" mass="126681">MPPAPFPALAFSKSLRTNHARPTPIRCLPSTACLRIPLPSTRRSPQRQPPPDEQPLLRICETALAQRREELLARALSYSPCCPTLPLAVPALAPSPSHVLPPSHPGPARAMPCLRTTYTCVLHARAMPMRFRHPLLPPPPAPRTMPTLYQHRQPRSKSQARAAVPTRARRRCPRLTECTGNSEQFEIEGTVVNRNSVMYGRFLLGRALETTGRCCRRCCPCVGLYALAASPGTHKQPSLSLPTRCPYTAKTLRRARLRLERTLRRSSPEPSTVYKTSGLPFSALEVLTLPICEPPELPELSEKMSQFWRDCIGSEFALYEDKNPDVAATTFKIRCDGFLEFLWLRSNCSSEDAAFEGEMKKLLLSAQMKLFHAYASFFSLCEGLITDLKQTIPPEHMEISALDEDSEEEEYDSEYDSEYDDSEYDDSEYDDSGECDNGDDNLNFGSDSSSVSMESVEPPPKPRQPTKQPVKRVHKALPCDEYGRVQLCCDIKTVAEAFFAEGDKKKPRSKIGVVEDLRTLRYILSCNIVQESGLASFLQSVTVPGNGIELVHPDVELSFRCHDWRTSYGAILQALMSADPYRRPERIQIDECPLADDWLDLFDPLFFLQFLSLNADILPWRSNTMAIFLFVSAINFAANWNEWLLACLQMRKFPRVDQRWDPVKLYRKIQKLPVLKDKAALDLQSFSPKLHIILHWARSHREWMDTANLNARHPVLAAPQSPSFTPSLSTSSTVTNKQGNKGKKTSTARLAKKHQKSLKKQLLGLAQNVTSSSAARRSRIETRPWLSGCKRCKDLEEDFKCLRHVYVDAKSAKLLRKLKGRPLTEAEGNDRLPSLEEGVKLDYIEMKNLPFDVRTIRPRPFVLERGCSHDITRIIHKKTNKLVGAIRYSAFSPAMLQQLQDHHRLVAIQKVKRRAFMQATAYGSMTAFGVRQPAGGLAGDTYAPYAKHEAETQDGIETLFRVAQDAECLDEMARSLNPSHKHDLEQLGEETGITRLGSQVGTTFYCTNYMNPPHEDDDASPGAKKCRRSQTGVADPKLRRHVEDNLAGGMLQPCMQTEKSGCKPGEFDFVMLKWGIRFETHTNAVWLFNGQELHGTVMPSQSTMSTGNAVSRGTHKTVRRRDAVS</sequence>
<dbReference type="Proteomes" id="UP001219525">
    <property type="component" value="Unassembled WGS sequence"/>
</dbReference>
<feature type="region of interest" description="Disordered" evidence="1">
    <location>
        <begin position="1098"/>
        <end position="1125"/>
    </location>
</feature>
<gene>
    <name evidence="2" type="ORF">GGX14DRAFT_553424</name>
</gene>
<feature type="region of interest" description="Disordered" evidence="1">
    <location>
        <begin position="719"/>
        <end position="748"/>
    </location>
</feature>
<dbReference type="AlphaFoldDB" id="A0AAD6YUK9"/>
<evidence type="ECO:0000313" key="2">
    <source>
        <dbReference type="EMBL" id="KAJ7229922.1"/>
    </source>
</evidence>
<feature type="compositionally biased region" description="Low complexity" evidence="1">
    <location>
        <begin position="719"/>
        <end position="733"/>
    </location>
</feature>
<feature type="compositionally biased region" description="Polar residues" evidence="1">
    <location>
        <begin position="1098"/>
        <end position="1111"/>
    </location>
</feature>
<proteinExistence type="predicted"/>
<name>A0AAD6YUK9_9AGAR</name>
<evidence type="ECO:0000256" key="1">
    <source>
        <dbReference type="SAM" id="MobiDB-lite"/>
    </source>
</evidence>
<feature type="compositionally biased region" description="Acidic residues" evidence="1">
    <location>
        <begin position="401"/>
        <end position="439"/>
    </location>
</feature>